<dbReference type="SUPFAM" id="SSF53167">
    <property type="entry name" value="Purine and uridine phosphorylases"/>
    <property type="match status" value="1"/>
</dbReference>
<evidence type="ECO:0008006" key="3">
    <source>
        <dbReference type="Google" id="ProtNLM"/>
    </source>
</evidence>
<dbReference type="PANTHER" id="PTHR46082">
    <property type="entry name" value="ATP/GTP-BINDING PROTEIN-RELATED"/>
    <property type="match status" value="1"/>
</dbReference>
<keyword evidence="2" id="KW-1185">Reference proteome</keyword>
<dbReference type="AlphaFoldDB" id="A0A8H6K7I3"/>
<dbReference type="Proteomes" id="UP000639643">
    <property type="component" value="Unassembled WGS sequence"/>
</dbReference>
<dbReference type="GO" id="GO:0009116">
    <property type="term" value="P:nucleoside metabolic process"/>
    <property type="evidence" value="ECO:0007669"/>
    <property type="project" value="InterPro"/>
</dbReference>
<reference evidence="1" key="1">
    <citation type="journal article" date="2020" name="Phytopathology">
        <title>Genome Sequence Resources of Colletotrichum truncatum, C. plurivorum, C. musicola, and C. sojae: Four Species Pathogenic to Soybean (Glycine max).</title>
        <authorList>
            <person name="Rogerio F."/>
            <person name="Boufleur T.R."/>
            <person name="Ciampi-Guillardi M."/>
            <person name="Sukno S.A."/>
            <person name="Thon M.R."/>
            <person name="Massola Junior N.S."/>
            <person name="Baroncelli R."/>
        </authorList>
    </citation>
    <scope>NUCLEOTIDE SEQUENCE</scope>
    <source>
        <strain evidence="1">LFN0074</strain>
    </source>
</reference>
<dbReference type="InterPro" id="IPR053137">
    <property type="entry name" value="NLR-like"/>
</dbReference>
<dbReference type="EMBL" id="WIGM01000417">
    <property type="protein sequence ID" value="KAF6825876.1"/>
    <property type="molecule type" value="Genomic_DNA"/>
</dbReference>
<dbReference type="OrthoDB" id="20872at2759"/>
<dbReference type="PANTHER" id="PTHR46082:SF11">
    <property type="entry name" value="AAA+ ATPASE DOMAIN-CONTAINING PROTEIN-RELATED"/>
    <property type="match status" value="1"/>
</dbReference>
<sequence length="343" mass="37271">MSTSDSKAVPFGGREIDHEPAYALKTEDYTVGWVCALLLEMAAEKGMLDRLHPNLPEQDASDHNNYILGQIQGHNIGIAGLPAGIYGTTPAATVAKDKLRTFRSIRFCLMVGIGGAAPSPDHDIRLGDVVVSLPTGTTGGVIQYDRGKAITGGSFERTGFLSPPPKVLLTAVARLQADQLSGDCRVPDIVSEFLSNLKKSRLRKKFGYQGESNDCLFRADYDHVDPGSSCDVCDPSQAVQRDPRDDADPVVHYWNIASGNLVVKDGALRDRLSRGLGVLCFEMEAAGLMQDFPCLMIRGMCDYSDSHKNKMWQEYAALTAAGFAKELLMAIPPTRVVQEKPIP</sequence>
<proteinExistence type="predicted"/>
<protein>
    <recommendedName>
        <fullName evidence="3">Nucleoside phosphorylase domain-containing protein</fullName>
    </recommendedName>
</protein>
<dbReference type="Gene3D" id="3.40.50.1580">
    <property type="entry name" value="Nucleoside phosphorylase domain"/>
    <property type="match status" value="1"/>
</dbReference>
<evidence type="ECO:0000313" key="1">
    <source>
        <dbReference type="EMBL" id="KAF6825876.1"/>
    </source>
</evidence>
<dbReference type="InterPro" id="IPR035994">
    <property type="entry name" value="Nucleoside_phosphorylase_sf"/>
</dbReference>
<evidence type="ECO:0000313" key="2">
    <source>
        <dbReference type="Proteomes" id="UP000639643"/>
    </source>
</evidence>
<accession>A0A8H6K7I3</accession>
<name>A0A8H6K7I3_9PEZI</name>
<comment type="caution">
    <text evidence="1">The sequence shown here is derived from an EMBL/GenBank/DDBJ whole genome shotgun (WGS) entry which is preliminary data.</text>
</comment>
<dbReference type="GO" id="GO:0003824">
    <property type="term" value="F:catalytic activity"/>
    <property type="evidence" value="ECO:0007669"/>
    <property type="project" value="InterPro"/>
</dbReference>
<organism evidence="1 2">
    <name type="scientific">Colletotrichum musicola</name>
    <dbReference type="NCBI Taxonomy" id="2175873"/>
    <lineage>
        <taxon>Eukaryota</taxon>
        <taxon>Fungi</taxon>
        <taxon>Dikarya</taxon>
        <taxon>Ascomycota</taxon>
        <taxon>Pezizomycotina</taxon>
        <taxon>Sordariomycetes</taxon>
        <taxon>Hypocreomycetidae</taxon>
        <taxon>Glomerellales</taxon>
        <taxon>Glomerellaceae</taxon>
        <taxon>Colletotrichum</taxon>
        <taxon>Colletotrichum orchidearum species complex</taxon>
    </lineage>
</organism>
<gene>
    <name evidence="1" type="ORF">CMUS01_09658</name>
</gene>